<reference evidence="1 2" key="2">
    <citation type="submission" date="2019-09" db="EMBL/GenBank/DDBJ databases">
        <authorList>
            <person name="Jin C."/>
        </authorList>
    </citation>
    <scope>NUCLEOTIDE SEQUENCE [LARGE SCALE GENOMIC DNA]</scope>
    <source>
        <strain evidence="1 2">BN140002</strain>
    </source>
</reference>
<keyword evidence="2" id="KW-1185">Reference proteome</keyword>
<sequence length="80" mass="9378">MVDMTKEQIDDILDRVRTWPPERQADAAAVLLRMEEQDLAALDLTDEEIADLEEALREAEREEPVPDHEMKALFDRYRLP</sequence>
<accession>A0A5B2VC95</accession>
<reference evidence="1 2" key="1">
    <citation type="submission" date="2019-09" db="EMBL/GenBank/DDBJ databases">
        <title>Salinarimonas rosea gen. nov., sp. nov., a new member of the a-2 subgroup of the Proteobacteria.</title>
        <authorList>
            <person name="Liu J."/>
        </authorList>
    </citation>
    <scope>NUCLEOTIDE SEQUENCE [LARGE SCALE GENOMIC DNA]</scope>
    <source>
        <strain evidence="1 2">BN140002</strain>
    </source>
</reference>
<evidence type="ECO:0000313" key="1">
    <source>
        <dbReference type="EMBL" id="KAA2236368.1"/>
    </source>
</evidence>
<dbReference type="EMBL" id="VUOA01000027">
    <property type="protein sequence ID" value="KAA2236368.1"/>
    <property type="molecule type" value="Genomic_DNA"/>
</dbReference>
<evidence type="ECO:0000313" key="2">
    <source>
        <dbReference type="Proteomes" id="UP000323142"/>
    </source>
</evidence>
<name>A0A5B2VC95_9HYPH</name>
<organism evidence="1 2">
    <name type="scientific">Salinarimonas soli</name>
    <dbReference type="NCBI Taxonomy" id="1638099"/>
    <lineage>
        <taxon>Bacteria</taxon>
        <taxon>Pseudomonadati</taxon>
        <taxon>Pseudomonadota</taxon>
        <taxon>Alphaproteobacteria</taxon>
        <taxon>Hyphomicrobiales</taxon>
        <taxon>Salinarimonadaceae</taxon>
        <taxon>Salinarimonas</taxon>
    </lineage>
</organism>
<dbReference type="AlphaFoldDB" id="A0A5B2VC95"/>
<proteinExistence type="predicted"/>
<gene>
    <name evidence="1" type="ORF">F0L46_14595</name>
</gene>
<protein>
    <submittedName>
        <fullName evidence="1">Uncharacterized protein</fullName>
    </submittedName>
</protein>
<comment type="caution">
    <text evidence="1">The sequence shown here is derived from an EMBL/GenBank/DDBJ whole genome shotgun (WGS) entry which is preliminary data.</text>
</comment>
<dbReference type="Proteomes" id="UP000323142">
    <property type="component" value="Unassembled WGS sequence"/>
</dbReference>
<dbReference type="RefSeq" id="WP_149818775.1">
    <property type="nucleotide sequence ID" value="NZ_VUOA01000027.1"/>
</dbReference>
<dbReference type="OrthoDB" id="8139441at2"/>